<keyword evidence="10" id="KW-0325">Glycoprotein</keyword>
<dbReference type="GO" id="GO:0005886">
    <property type="term" value="C:plasma membrane"/>
    <property type="evidence" value="ECO:0007669"/>
    <property type="project" value="UniProtKB-SubCell"/>
</dbReference>
<comment type="caution">
    <text evidence="15">The sequence shown here is derived from an EMBL/GenBank/DDBJ whole genome shotgun (WGS) entry which is preliminary data.</text>
</comment>
<evidence type="ECO:0000256" key="6">
    <source>
        <dbReference type="ARBA" id="ARBA00022989"/>
    </source>
</evidence>
<keyword evidence="9 14" id="KW-0472">Membrane</keyword>
<keyword evidence="5 14" id="KW-0812">Transmembrane</keyword>
<evidence type="ECO:0000256" key="13">
    <source>
        <dbReference type="RuleBase" id="RU362091"/>
    </source>
</evidence>
<evidence type="ECO:0000256" key="11">
    <source>
        <dbReference type="ARBA" id="ARBA00023201"/>
    </source>
</evidence>
<evidence type="ECO:0000256" key="9">
    <source>
        <dbReference type="ARBA" id="ARBA00023136"/>
    </source>
</evidence>
<keyword evidence="7" id="KW-0915">Sodium</keyword>
<evidence type="ECO:0000313" key="15">
    <source>
        <dbReference type="EMBL" id="MBP3191058.1"/>
    </source>
</evidence>
<feature type="transmembrane region" description="Helical" evidence="14">
    <location>
        <begin position="44"/>
        <end position="68"/>
    </location>
</feature>
<evidence type="ECO:0000256" key="2">
    <source>
        <dbReference type="ARBA" id="ARBA00006434"/>
    </source>
</evidence>
<keyword evidence="6 14" id="KW-1133">Transmembrane helix</keyword>
<reference evidence="15" key="1">
    <citation type="submission" date="2021-02" db="EMBL/GenBank/DDBJ databases">
        <title>Natronogracilivirga saccharolytica gen. nov. sp. nov. a new anaerobic, haloalkiliphilic carbohydrate-fermenting bacterium from soda lake and proposing of Cyclonatronumiaceae fam. nov. in the phylum Balneolaeota.</title>
        <authorList>
            <person name="Zhilina T.N."/>
            <person name="Sorokin D.Y."/>
            <person name="Zavarzina D.G."/>
            <person name="Toshchakov S.V."/>
            <person name="Kublanov I.V."/>
        </authorList>
    </citation>
    <scope>NUCLEOTIDE SEQUENCE</scope>
    <source>
        <strain evidence="15">Z-1702</strain>
    </source>
</reference>
<dbReference type="InterPro" id="IPR038377">
    <property type="entry name" value="Na/Glc_symporter_sf"/>
</dbReference>
<proteinExistence type="inferred from homology"/>
<comment type="catalytic activity">
    <reaction evidence="12">
        <text>iodide(out) + 2 Na(+)(out) = iodide(in) + 2 Na(+)(in)</text>
        <dbReference type="Rhea" id="RHEA:71207"/>
        <dbReference type="ChEBI" id="CHEBI:16382"/>
        <dbReference type="ChEBI" id="CHEBI:29101"/>
    </reaction>
</comment>
<dbReference type="Proteomes" id="UP000673975">
    <property type="component" value="Unassembled WGS sequence"/>
</dbReference>
<protein>
    <submittedName>
        <fullName evidence="15">Sodium:solute symporter</fullName>
    </submittedName>
</protein>
<gene>
    <name evidence="15" type="ORF">NATSA_00130</name>
</gene>
<evidence type="ECO:0000256" key="5">
    <source>
        <dbReference type="ARBA" id="ARBA00022692"/>
    </source>
</evidence>
<dbReference type="Gene3D" id="1.20.1730.10">
    <property type="entry name" value="Sodium/glucose cotransporter"/>
    <property type="match status" value="1"/>
</dbReference>
<evidence type="ECO:0000256" key="3">
    <source>
        <dbReference type="ARBA" id="ARBA00022448"/>
    </source>
</evidence>
<dbReference type="GO" id="GO:0006814">
    <property type="term" value="P:sodium ion transport"/>
    <property type="evidence" value="ECO:0007669"/>
    <property type="project" value="UniProtKB-KW"/>
</dbReference>
<dbReference type="CDD" id="cd11493">
    <property type="entry name" value="SLC5sbd_NIS-like_u1"/>
    <property type="match status" value="1"/>
</dbReference>
<dbReference type="PROSITE" id="PS50283">
    <property type="entry name" value="NA_SOLUT_SYMP_3"/>
    <property type="match status" value="1"/>
</dbReference>
<name>A0A8J7RIY3_9BACT</name>
<keyword evidence="3" id="KW-0813">Transport</keyword>
<feature type="transmembrane region" description="Helical" evidence="14">
    <location>
        <begin position="6"/>
        <end position="23"/>
    </location>
</feature>
<dbReference type="PANTHER" id="PTHR42985:SF47">
    <property type="entry name" value="INTEGRAL MEMBRANE TRANSPORT PROTEIN"/>
    <property type="match status" value="1"/>
</dbReference>
<feature type="transmembrane region" description="Helical" evidence="14">
    <location>
        <begin position="232"/>
        <end position="251"/>
    </location>
</feature>
<dbReference type="RefSeq" id="WP_210509297.1">
    <property type="nucleotide sequence ID" value="NZ_JAFIDN010000001.1"/>
</dbReference>
<keyword evidence="4" id="KW-1003">Cell membrane</keyword>
<feature type="transmembrane region" description="Helical" evidence="14">
    <location>
        <begin position="324"/>
        <end position="349"/>
    </location>
</feature>
<evidence type="ECO:0000256" key="8">
    <source>
        <dbReference type="ARBA" id="ARBA00023065"/>
    </source>
</evidence>
<feature type="transmembrane region" description="Helical" evidence="14">
    <location>
        <begin position="428"/>
        <end position="446"/>
    </location>
</feature>
<dbReference type="GO" id="GO:0015075">
    <property type="term" value="F:monoatomic ion transmembrane transporter activity"/>
    <property type="evidence" value="ECO:0007669"/>
    <property type="project" value="UniProtKB-ARBA"/>
</dbReference>
<evidence type="ECO:0000256" key="10">
    <source>
        <dbReference type="ARBA" id="ARBA00023180"/>
    </source>
</evidence>
<comment type="similarity">
    <text evidence="2 13">Belongs to the sodium:solute symporter (SSF) (TC 2.A.21) family.</text>
</comment>
<dbReference type="PROSITE" id="PS00456">
    <property type="entry name" value="NA_SOLUT_SYMP_1"/>
    <property type="match status" value="1"/>
</dbReference>
<organism evidence="15 16">
    <name type="scientific">Natronogracilivirga saccharolytica</name>
    <dbReference type="NCBI Taxonomy" id="2812953"/>
    <lineage>
        <taxon>Bacteria</taxon>
        <taxon>Pseudomonadati</taxon>
        <taxon>Balneolota</taxon>
        <taxon>Balneolia</taxon>
        <taxon>Balneolales</taxon>
        <taxon>Cyclonatronaceae</taxon>
        <taxon>Natronogracilivirga</taxon>
    </lineage>
</organism>
<dbReference type="InterPro" id="IPR001734">
    <property type="entry name" value="Na/solute_symporter"/>
</dbReference>
<dbReference type="EMBL" id="JAFIDN010000001">
    <property type="protein sequence ID" value="MBP3191058.1"/>
    <property type="molecule type" value="Genomic_DNA"/>
</dbReference>
<dbReference type="Pfam" id="PF00474">
    <property type="entry name" value="SSF"/>
    <property type="match status" value="1"/>
</dbReference>
<feature type="transmembrane region" description="Helical" evidence="14">
    <location>
        <begin position="74"/>
        <end position="94"/>
    </location>
</feature>
<feature type="transmembrane region" description="Helical" evidence="14">
    <location>
        <begin position="369"/>
        <end position="390"/>
    </location>
</feature>
<comment type="subcellular location">
    <subcellularLocation>
        <location evidence="1">Cell membrane</location>
        <topology evidence="1">Multi-pass membrane protein</topology>
    </subcellularLocation>
</comment>
<keyword evidence="8" id="KW-0406">Ion transport</keyword>
<feature type="transmembrane region" description="Helical" evidence="14">
    <location>
        <begin position="452"/>
        <end position="471"/>
    </location>
</feature>
<feature type="transmembrane region" description="Helical" evidence="14">
    <location>
        <begin position="396"/>
        <end position="416"/>
    </location>
</feature>
<evidence type="ECO:0000256" key="14">
    <source>
        <dbReference type="SAM" id="Phobius"/>
    </source>
</evidence>
<evidence type="ECO:0000256" key="7">
    <source>
        <dbReference type="ARBA" id="ARBA00023053"/>
    </source>
</evidence>
<keyword evidence="11" id="KW-0739">Sodium transport</keyword>
<dbReference type="PANTHER" id="PTHR42985">
    <property type="entry name" value="SODIUM-COUPLED MONOCARBOXYLATE TRANSPORTER"/>
    <property type="match status" value="1"/>
</dbReference>
<dbReference type="InterPro" id="IPR018212">
    <property type="entry name" value="Na/solute_symporter_CS"/>
</dbReference>
<feature type="transmembrane region" description="Helical" evidence="14">
    <location>
        <begin position="272"/>
        <end position="297"/>
    </location>
</feature>
<evidence type="ECO:0000256" key="12">
    <source>
        <dbReference type="ARBA" id="ARBA00036099"/>
    </source>
</evidence>
<dbReference type="GO" id="GO:0015293">
    <property type="term" value="F:symporter activity"/>
    <property type="evidence" value="ECO:0007669"/>
    <property type="project" value="TreeGrafter"/>
</dbReference>
<feature type="transmembrane region" description="Helical" evidence="14">
    <location>
        <begin position="176"/>
        <end position="198"/>
    </location>
</feature>
<keyword evidence="16" id="KW-1185">Reference proteome</keyword>
<evidence type="ECO:0000313" key="16">
    <source>
        <dbReference type="Proteomes" id="UP000673975"/>
    </source>
</evidence>
<feature type="transmembrane region" description="Helical" evidence="14">
    <location>
        <begin position="120"/>
        <end position="144"/>
    </location>
</feature>
<evidence type="ECO:0000256" key="1">
    <source>
        <dbReference type="ARBA" id="ARBA00004651"/>
    </source>
</evidence>
<evidence type="ECO:0000256" key="4">
    <source>
        <dbReference type="ARBA" id="ARBA00022475"/>
    </source>
</evidence>
<dbReference type="GO" id="GO:0098660">
    <property type="term" value="P:inorganic ion transmembrane transport"/>
    <property type="evidence" value="ECO:0007669"/>
    <property type="project" value="UniProtKB-ARBA"/>
</dbReference>
<dbReference type="InterPro" id="IPR051163">
    <property type="entry name" value="Sodium:Solute_Symporter_SSF"/>
</dbReference>
<sequence>MGLSLIDLLVIILYLLLCVVIGIKAGGRPADSTSYFKTDGNVPWWAVSLSIVATETSMLTVISIPAVAYLGSFVFLQIVFGYILGRIIIAWLILPSYFKGEQKTAYTFFKERFGPNFQRLISIVFLVTRLLADGVRLFAAAIPIKVITGLDYPISISIIAALTLAYTYYGGLKSVIWIDVLQLAVYTFGGAFVIWFAGTQLVDPLIPMLTEADKMQVITLPHSFTEIFTTPYNIIGAVLGGMFLSMASHGVDHLMVQRLLACGQLKKARIAIVSSGFLVLVQFVLFLIVGMTIYGYYQGLSISELGLTQADEVLLKFINEEVPVGIAGLLIAGLFAAAMSTLSSSLSALSSSTLFDVFPKLSELPNSMIISRGFTLMWTGVFILFAISFSDTENPVVELGLAIAGFTYGGLLGAFFTGRFTSIHRISATIALMVCVFSMAAIIFLGNIAYPWYTLIGVSIFFTVAAIADGIRRLVSADG</sequence>
<feature type="transmembrane region" description="Helical" evidence="14">
    <location>
        <begin position="150"/>
        <end position="169"/>
    </location>
</feature>
<accession>A0A8J7RIY3</accession>
<dbReference type="AlphaFoldDB" id="A0A8J7RIY3"/>